<dbReference type="PIRSF" id="PIRSF017082">
    <property type="entry name" value="YflP"/>
    <property type="match status" value="1"/>
</dbReference>
<dbReference type="PANTHER" id="PTHR42928:SF5">
    <property type="entry name" value="BLR1237 PROTEIN"/>
    <property type="match status" value="1"/>
</dbReference>
<dbReference type="Pfam" id="PF03401">
    <property type="entry name" value="TctC"/>
    <property type="match status" value="1"/>
</dbReference>
<dbReference type="KEGG" id="bfz:BAU07_02385"/>
<proteinExistence type="inferred from homology"/>
<keyword evidence="2" id="KW-0732">Signal</keyword>
<protein>
    <recommendedName>
        <fullName evidence="5">ABC transporter substrate-binding protein</fullName>
    </recommendedName>
</protein>
<dbReference type="InterPro" id="IPR042100">
    <property type="entry name" value="Bug_dom1"/>
</dbReference>
<feature type="signal peptide" evidence="2">
    <location>
        <begin position="1"/>
        <end position="21"/>
    </location>
</feature>
<dbReference type="RefSeq" id="WP_066653596.1">
    <property type="nucleotide sequence ID" value="NZ_CBCSCL010000023.1"/>
</dbReference>
<dbReference type="Gene3D" id="3.40.190.10">
    <property type="entry name" value="Periplasmic binding protein-like II"/>
    <property type="match status" value="1"/>
</dbReference>
<dbReference type="STRING" id="463014.BAU07_02385"/>
<dbReference type="Proteomes" id="UP000091926">
    <property type="component" value="Chromosome"/>
</dbReference>
<dbReference type="SUPFAM" id="SSF53850">
    <property type="entry name" value="Periplasmic binding protein-like II"/>
    <property type="match status" value="1"/>
</dbReference>
<dbReference type="CDD" id="cd07012">
    <property type="entry name" value="PBP2_Bug_TTT"/>
    <property type="match status" value="1"/>
</dbReference>
<evidence type="ECO:0000313" key="4">
    <source>
        <dbReference type="Proteomes" id="UP000091926"/>
    </source>
</evidence>
<evidence type="ECO:0000256" key="1">
    <source>
        <dbReference type="ARBA" id="ARBA00006987"/>
    </source>
</evidence>
<organism evidence="3 4">
    <name type="scientific">Bordetella flabilis</name>
    <dbReference type="NCBI Taxonomy" id="463014"/>
    <lineage>
        <taxon>Bacteria</taxon>
        <taxon>Pseudomonadati</taxon>
        <taxon>Pseudomonadota</taxon>
        <taxon>Betaproteobacteria</taxon>
        <taxon>Burkholderiales</taxon>
        <taxon>Alcaligenaceae</taxon>
        <taxon>Bordetella</taxon>
    </lineage>
</organism>
<comment type="similarity">
    <text evidence="1">Belongs to the UPF0065 (bug) family.</text>
</comment>
<dbReference type="InterPro" id="IPR005064">
    <property type="entry name" value="BUG"/>
</dbReference>
<gene>
    <name evidence="3" type="ORF">BAU07_02385</name>
</gene>
<evidence type="ECO:0008006" key="5">
    <source>
        <dbReference type="Google" id="ProtNLM"/>
    </source>
</evidence>
<keyword evidence="4" id="KW-1185">Reference proteome</keyword>
<accession>A0A193G8G4</accession>
<name>A0A193G8G4_9BORD</name>
<reference evidence="3 4" key="1">
    <citation type="submission" date="2016-06" db="EMBL/GenBank/DDBJ databases">
        <title>Complete genome sequences of Bordetella bronchialis and Bordetella flabilis.</title>
        <authorList>
            <person name="LiPuma J.J."/>
            <person name="Spilker T."/>
        </authorList>
    </citation>
    <scope>NUCLEOTIDE SEQUENCE [LARGE SCALE GENOMIC DNA]</scope>
    <source>
        <strain evidence="3 4">AU10664</strain>
    </source>
</reference>
<evidence type="ECO:0000256" key="2">
    <source>
        <dbReference type="SAM" id="SignalP"/>
    </source>
</evidence>
<sequence length="329" mass="34481">MKAKTSTIRRLVLACALMCQAALVAAQTYPNRPVTVKVAYPPGGPADVAARKLQPGLQGALKQPFVMENVPGAGGSIAARAVLGAAPDGYTLLVTTGNDAILAPLTVKAARYAATDLRLISVIFPTDFALVTSADHDFKDVDALVQASQAGGAREMTYGTWGHGSAPHLVGVDFIASTGARILDVPYKGAAPVVAALLSRQIDMAFVPLAANVLSLVAAGKIRVVGIANTQRNPHLPQVPTLNEGKTLRNFVYSAWAGLFVPASMPESVVASLSQTMERLVQEPEFQAFIRESGALPVTPLTASQAAALYRAEAEKYASVARSIKLEPQ</sequence>
<evidence type="ECO:0000313" key="3">
    <source>
        <dbReference type="EMBL" id="ANN76120.1"/>
    </source>
</evidence>
<dbReference type="EMBL" id="CP016172">
    <property type="protein sequence ID" value="ANN76120.1"/>
    <property type="molecule type" value="Genomic_DNA"/>
</dbReference>
<dbReference type="PANTHER" id="PTHR42928">
    <property type="entry name" value="TRICARBOXYLATE-BINDING PROTEIN"/>
    <property type="match status" value="1"/>
</dbReference>
<feature type="chain" id="PRO_5008258644" description="ABC transporter substrate-binding protein" evidence="2">
    <location>
        <begin position="22"/>
        <end position="329"/>
    </location>
</feature>
<dbReference type="Gene3D" id="3.40.190.150">
    <property type="entry name" value="Bordetella uptake gene, domain 1"/>
    <property type="match status" value="1"/>
</dbReference>
<dbReference type="AlphaFoldDB" id="A0A193G8G4"/>